<evidence type="ECO:0000313" key="11">
    <source>
        <dbReference type="EMBL" id="MFC5473853.1"/>
    </source>
</evidence>
<sequence>MRQRFSPPAYRSTNLPPVVITRPAAQAAELAQQIAARGRQPVIFPLLEILPLNDSAPLQAALAQLDRYALVVFVSPNAIDAAFRYLSHWPQQVAIGIVGEGSRIALARHAVNGQNATIFSPADPAKTDSEGLLQALDLPALRDRQVLIVRGESGRELLADALLAAGIKVVPVAAYRRQAPALTTTVEAQLRQLLNTENAWIVTSSEALRILMTLVQQVESSAGVAKIQQQQIVVPHARIAETAHALGFTKITLTGSGDERLLDALQFPL</sequence>
<dbReference type="RefSeq" id="WP_378996746.1">
    <property type="nucleotide sequence ID" value="NZ_JBHSMT010000013.1"/>
</dbReference>
<gene>
    <name evidence="11" type="ORF">ACFPM8_07760</name>
</gene>
<evidence type="ECO:0000256" key="2">
    <source>
        <dbReference type="ARBA" id="ARBA00008133"/>
    </source>
</evidence>
<comment type="function">
    <text evidence="6 9">Catalyzes cyclization of the linear tetrapyrrole, hydroxymethylbilane, to the macrocyclic uroporphyrinogen III.</text>
</comment>
<protein>
    <recommendedName>
        <fullName evidence="7 9">Uroporphyrinogen-III synthase</fullName>
        <ecNumber evidence="3 9">4.2.1.75</ecNumber>
    </recommendedName>
</protein>
<dbReference type="InterPro" id="IPR003754">
    <property type="entry name" value="4pyrrol_synth_uPrphyn_synth"/>
</dbReference>
<keyword evidence="12" id="KW-1185">Reference proteome</keyword>
<keyword evidence="4 9" id="KW-0456">Lyase</keyword>
<organism evidence="11 12">
    <name type="scientific">Paraherbaspirillum soli</name>
    <dbReference type="NCBI Taxonomy" id="631222"/>
    <lineage>
        <taxon>Bacteria</taxon>
        <taxon>Pseudomonadati</taxon>
        <taxon>Pseudomonadota</taxon>
        <taxon>Betaproteobacteria</taxon>
        <taxon>Burkholderiales</taxon>
        <taxon>Oxalobacteraceae</taxon>
        <taxon>Paraherbaspirillum</taxon>
    </lineage>
</organism>
<evidence type="ECO:0000313" key="12">
    <source>
        <dbReference type="Proteomes" id="UP001596045"/>
    </source>
</evidence>
<dbReference type="GO" id="GO:0004852">
    <property type="term" value="F:uroporphyrinogen-III synthase activity"/>
    <property type="evidence" value="ECO:0007669"/>
    <property type="project" value="UniProtKB-EC"/>
</dbReference>
<dbReference type="InterPro" id="IPR039793">
    <property type="entry name" value="UROS/Hem4"/>
</dbReference>
<evidence type="ECO:0000256" key="5">
    <source>
        <dbReference type="ARBA" id="ARBA00023244"/>
    </source>
</evidence>
<dbReference type="InterPro" id="IPR036108">
    <property type="entry name" value="4pyrrol_syn_uPrphyn_synt_sf"/>
</dbReference>
<dbReference type="CDD" id="cd06578">
    <property type="entry name" value="HemD"/>
    <property type="match status" value="1"/>
</dbReference>
<dbReference type="PANTHER" id="PTHR38042">
    <property type="entry name" value="UROPORPHYRINOGEN-III SYNTHASE, CHLOROPLASTIC"/>
    <property type="match status" value="1"/>
</dbReference>
<comment type="caution">
    <text evidence="11">The sequence shown here is derived from an EMBL/GenBank/DDBJ whole genome shotgun (WGS) entry which is preliminary data.</text>
</comment>
<dbReference type="Pfam" id="PF02602">
    <property type="entry name" value="HEM4"/>
    <property type="match status" value="1"/>
</dbReference>
<name>A0ABW0M770_9BURK</name>
<dbReference type="EMBL" id="JBHSMT010000013">
    <property type="protein sequence ID" value="MFC5473853.1"/>
    <property type="molecule type" value="Genomic_DNA"/>
</dbReference>
<evidence type="ECO:0000256" key="3">
    <source>
        <dbReference type="ARBA" id="ARBA00013109"/>
    </source>
</evidence>
<keyword evidence="5 9" id="KW-0627">Porphyrin biosynthesis</keyword>
<dbReference type="Proteomes" id="UP001596045">
    <property type="component" value="Unassembled WGS sequence"/>
</dbReference>
<evidence type="ECO:0000256" key="7">
    <source>
        <dbReference type="ARBA" id="ARBA00040167"/>
    </source>
</evidence>
<dbReference type="SUPFAM" id="SSF69618">
    <property type="entry name" value="HemD-like"/>
    <property type="match status" value="1"/>
</dbReference>
<evidence type="ECO:0000256" key="1">
    <source>
        <dbReference type="ARBA" id="ARBA00004772"/>
    </source>
</evidence>
<comment type="similarity">
    <text evidence="2 9">Belongs to the uroporphyrinogen-III synthase family.</text>
</comment>
<accession>A0ABW0M770</accession>
<dbReference type="PANTHER" id="PTHR38042:SF1">
    <property type="entry name" value="UROPORPHYRINOGEN-III SYNTHASE, CHLOROPLASTIC"/>
    <property type="match status" value="1"/>
</dbReference>
<evidence type="ECO:0000259" key="10">
    <source>
        <dbReference type="Pfam" id="PF02602"/>
    </source>
</evidence>
<feature type="domain" description="Tetrapyrrole biosynthesis uroporphyrinogen III synthase" evidence="10">
    <location>
        <begin position="29"/>
        <end position="251"/>
    </location>
</feature>
<proteinExistence type="inferred from homology"/>
<evidence type="ECO:0000256" key="6">
    <source>
        <dbReference type="ARBA" id="ARBA00037589"/>
    </source>
</evidence>
<evidence type="ECO:0000256" key="8">
    <source>
        <dbReference type="ARBA" id="ARBA00048617"/>
    </source>
</evidence>
<dbReference type="EC" id="4.2.1.75" evidence="3 9"/>
<evidence type="ECO:0000256" key="9">
    <source>
        <dbReference type="RuleBase" id="RU366031"/>
    </source>
</evidence>
<dbReference type="Gene3D" id="3.40.50.10090">
    <property type="match status" value="2"/>
</dbReference>
<evidence type="ECO:0000256" key="4">
    <source>
        <dbReference type="ARBA" id="ARBA00023239"/>
    </source>
</evidence>
<comment type="pathway">
    <text evidence="1 9">Porphyrin-containing compound metabolism; protoporphyrin-IX biosynthesis; coproporphyrinogen-III from 5-aminolevulinate: step 3/4.</text>
</comment>
<comment type="catalytic activity">
    <reaction evidence="8 9">
        <text>hydroxymethylbilane = uroporphyrinogen III + H2O</text>
        <dbReference type="Rhea" id="RHEA:18965"/>
        <dbReference type="ChEBI" id="CHEBI:15377"/>
        <dbReference type="ChEBI" id="CHEBI:57308"/>
        <dbReference type="ChEBI" id="CHEBI:57845"/>
        <dbReference type="EC" id="4.2.1.75"/>
    </reaction>
</comment>
<reference evidence="12" key="1">
    <citation type="journal article" date="2019" name="Int. J. Syst. Evol. Microbiol.">
        <title>The Global Catalogue of Microorganisms (GCM) 10K type strain sequencing project: providing services to taxonomists for standard genome sequencing and annotation.</title>
        <authorList>
            <consortium name="The Broad Institute Genomics Platform"/>
            <consortium name="The Broad Institute Genome Sequencing Center for Infectious Disease"/>
            <person name="Wu L."/>
            <person name="Ma J."/>
        </authorList>
    </citation>
    <scope>NUCLEOTIDE SEQUENCE [LARGE SCALE GENOMIC DNA]</scope>
    <source>
        <strain evidence="12">JCM 17066</strain>
    </source>
</reference>